<dbReference type="PANTHER" id="PTHR12526">
    <property type="entry name" value="GLYCOSYLTRANSFERASE"/>
    <property type="match status" value="1"/>
</dbReference>
<dbReference type="Gene3D" id="3.40.50.2000">
    <property type="entry name" value="Glycogen Phosphorylase B"/>
    <property type="match status" value="2"/>
</dbReference>
<evidence type="ECO:0000259" key="3">
    <source>
        <dbReference type="Pfam" id="PF00534"/>
    </source>
</evidence>
<feature type="domain" description="Glycosyl transferase family 1" evidence="3">
    <location>
        <begin position="260"/>
        <end position="421"/>
    </location>
</feature>
<organism evidence="4 5">
    <name type="scientific">Coccomyxa subellipsoidea</name>
    <dbReference type="NCBI Taxonomy" id="248742"/>
    <lineage>
        <taxon>Eukaryota</taxon>
        <taxon>Viridiplantae</taxon>
        <taxon>Chlorophyta</taxon>
        <taxon>core chlorophytes</taxon>
        <taxon>Trebouxiophyceae</taxon>
        <taxon>Trebouxiophyceae incertae sedis</taxon>
        <taxon>Coccomyxaceae</taxon>
        <taxon>Coccomyxa</taxon>
    </lineage>
</organism>
<reference evidence="4 5" key="1">
    <citation type="journal article" date="2024" name="Nat. Commun.">
        <title>Phylogenomics reveals the evolutionary origins of lichenization in chlorophyte algae.</title>
        <authorList>
            <person name="Puginier C."/>
            <person name="Libourel C."/>
            <person name="Otte J."/>
            <person name="Skaloud P."/>
            <person name="Haon M."/>
            <person name="Grisel S."/>
            <person name="Petersen M."/>
            <person name="Berrin J.G."/>
            <person name="Delaux P.M."/>
            <person name="Dal Grande F."/>
            <person name="Keller J."/>
        </authorList>
    </citation>
    <scope>NUCLEOTIDE SEQUENCE [LARGE SCALE GENOMIC DNA]</scope>
    <source>
        <strain evidence="4 5">SAG 216-7</strain>
    </source>
</reference>
<dbReference type="EMBL" id="JALJOT010000005">
    <property type="protein sequence ID" value="KAK9914778.1"/>
    <property type="molecule type" value="Genomic_DNA"/>
</dbReference>
<sequence length="512" mass="55550">MNRLAKEEDEGVNRMGDSLLPYGDTLHYPTCGCPPGWQNNTRAADIVDLLAQQAFKGYQAGRLVATRPLRVLYFLPHHNVTGGMKCLVEHIRLLKIRGHTVIAAHRSETADHAMPPWTRVEASIDVVCRLHQRINDVYDVTKIDVVVVGIFHQVAELLVGVPAPILYWEQGHEWLFGDPVRFQVAHNYQRQDQLFHKVLHLPVALAAVSEAVRAILQSQFGRSSLLIPNGVDCDRFFPGPPAAMPPTAILTPPSKGQDKRPEEQQPGRRSVLLVGNPALPLKGFDVALAVLAMVNRVLPLNVTWICQTHPTPTMVSGLASCGLRISLHVSPCQELLPALYRGHDALLFTSRYEAWGMPVLEGMASGLACVATNCLGVQTFAQHGVNALLADTQDVEHLARLLLTVLVEDSLRQRLAIAARATALQFAPSIIADRLEAVLYSLTAGAQDLLHLRTPALADLHAACAAASLACAKPAAPAAASSSTSSSQAQNHERVPSSGLHRSEAMRADSGR</sequence>
<protein>
    <recommendedName>
        <fullName evidence="3">Glycosyl transferase family 1 domain-containing protein</fullName>
    </recommendedName>
</protein>
<feature type="region of interest" description="Disordered" evidence="2">
    <location>
        <begin position="479"/>
        <end position="512"/>
    </location>
</feature>
<keyword evidence="5" id="KW-1185">Reference proteome</keyword>
<evidence type="ECO:0000256" key="2">
    <source>
        <dbReference type="SAM" id="MobiDB-lite"/>
    </source>
</evidence>
<keyword evidence="1" id="KW-0328">Glycosyltransferase</keyword>
<feature type="compositionally biased region" description="Basic and acidic residues" evidence="2">
    <location>
        <begin position="491"/>
        <end position="512"/>
    </location>
</feature>
<name>A0ABR2YSU1_9CHLO</name>
<accession>A0ABR2YSU1</accession>
<dbReference type="SUPFAM" id="SSF53756">
    <property type="entry name" value="UDP-Glycosyltransferase/glycogen phosphorylase"/>
    <property type="match status" value="1"/>
</dbReference>
<feature type="compositionally biased region" description="Low complexity" evidence="2">
    <location>
        <begin position="479"/>
        <end position="489"/>
    </location>
</feature>
<feature type="region of interest" description="Disordered" evidence="2">
    <location>
        <begin position="247"/>
        <end position="269"/>
    </location>
</feature>
<comment type="caution">
    <text evidence="4">The sequence shown here is derived from an EMBL/GenBank/DDBJ whole genome shotgun (WGS) entry which is preliminary data.</text>
</comment>
<gene>
    <name evidence="4" type="ORF">WJX75_000455</name>
</gene>
<evidence type="ECO:0000313" key="5">
    <source>
        <dbReference type="Proteomes" id="UP001491310"/>
    </source>
</evidence>
<dbReference type="Pfam" id="PF00534">
    <property type="entry name" value="Glycos_transf_1"/>
    <property type="match status" value="1"/>
</dbReference>
<proteinExistence type="predicted"/>
<dbReference type="Proteomes" id="UP001491310">
    <property type="component" value="Unassembled WGS sequence"/>
</dbReference>
<feature type="compositionally biased region" description="Basic and acidic residues" evidence="2">
    <location>
        <begin position="256"/>
        <end position="266"/>
    </location>
</feature>
<keyword evidence="1" id="KW-0808">Transferase</keyword>
<dbReference type="InterPro" id="IPR001296">
    <property type="entry name" value="Glyco_trans_1"/>
</dbReference>
<dbReference type="CDD" id="cd03801">
    <property type="entry name" value="GT4_PimA-like"/>
    <property type="match status" value="1"/>
</dbReference>
<evidence type="ECO:0000256" key="1">
    <source>
        <dbReference type="ARBA" id="ARBA00022676"/>
    </source>
</evidence>
<evidence type="ECO:0000313" key="4">
    <source>
        <dbReference type="EMBL" id="KAK9914778.1"/>
    </source>
</evidence>